<evidence type="ECO:0000259" key="9">
    <source>
        <dbReference type="SMART" id="SM00382"/>
    </source>
</evidence>
<dbReference type="GO" id="GO:0051013">
    <property type="term" value="P:microtubule severing"/>
    <property type="evidence" value="ECO:0007669"/>
    <property type="project" value="UniProtKB-UniRule"/>
</dbReference>
<dbReference type="Gene3D" id="3.40.50.300">
    <property type="entry name" value="P-loop containing nucleotide triphosphate hydrolases"/>
    <property type="match status" value="1"/>
</dbReference>
<evidence type="ECO:0000256" key="1">
    <source>
        <dbReference type="ARBA" id="ARBA00022490"/>
    </source>
</evidence>
<dbReference type="GO" id="GO:0005524">
    <property type="term" value="F:ATP binding"/>
    <property type="evidence" value="ECO:0007669"/>
    <property type="project" value="UniProtKB-KW"/>
</dbReference>
<dbReference type="InterPro" id="IPR050304">
    <property type="entry name" value="MT-severing_AAA_ATPase"/>
</dbReference>
<gene>
    <name evidence="7" type="primary">KATNA1</name>
    <name evidence="10" type="ORF">LDBPK_280390</name>
</gene>
<dbReference type="FunFam" id="3.40.50.300:FF:000159">
    <property type="entry name" value="Katanin p60 ATPase-containing subunit A1"/>
    <property type="match status" value="1"/>
</dbReference>
<feature type="binding site" evidence="7">
    <location>
        <begin position="359"/>
        <end position="366"/>
    </location>
    <ligand>
        <name>ATP</name>
        <dbReference type="ChEBI" id="CHEBI:30616"/>
    </ligand>
</feature>
<evidence type="ECO:0000256" key="2">
    <source>
        <dbReference type="ARBA" id="ARBA00022701"/>
    </source>
</evidence>
<feature type="compositionally biased region" description="Basic and acidic residues" evidence="8">
    <location>
        <begin position="156"/>
        <end position="169"/>
    </location>
</feature>
<feature type="region of interest" description="Disordered" evidence="8">
    <location>
        <begin position="154"/>
        <end position="197"/>
    </location>
</feature>
<keyword evidence="1 7" id="KW-0963">Cytoplasm</keyword>
<dbReference type="GeneID" id="13386873"/>
<dbReference type="EC" id="5.6.1.1" evidence="7"/>
<feature type="region of interest" description="Disordered" evidence="8">
    <location>
        <begin position="266"/>
        <end position="290"/>
    </location>
</feature>
<dbReference type="FunFam" id="1.10.8.60:FF:000142">
    <property type="entry name" value="Katanin p60 ATPase-containing subunit A1"/>
    <property type="match status" value="1"/>
</dbReference>
<dbReference type="Pfam" id="PF21126">
    <property type="entry name" value="KATNA1_MIT"/>
    <property type="match status" value="1"/>
</dbReference>
<keyword evidence="3 7" id="KW-0547">Nucleotide-binding</keyword>
<dbReference type="InterPro" id="IPR027417">
    <property type="entry name" value="P-loop_NTPase"/>
</dbReference>
<evidence type="ECO:0000256" key="4">
    <source>
        <dbReference type="ARBA" id="ARBA00022840"/>
    </source>
</evidence>
<dbReference type="Gene3D" id="1.20.58.80">
    <property type="entry name" value="Phosphotransferase system, lactose/cellobiose-type IIA subunit"/>
    <property type="match status" value="1"/>
</dbReference>
<organism evidence="10 11">
    <name type="scientific">Leishmania donovani</name>
    <dbReference type="NCBI Taxonomy" id="5661"/>
    <lineage>
        <taxon>Eukaryota</taxon>
        <taxon>Discoba</taxon>
        <taxon>Euglenozoa</taxon>
        <taxon>Kinetoplastea</taxon>
        <taxon>Metakinetoplastina</taxon>
        <taxon>Trypanosomatida</taxon>
        <taxon>Trypanosomatidae</taxon>
        <taxon>Leishmaniinae</taxon>
        <taxon>Leishmania</taxon>
    </lineage>
</organism>
<dbReference type="OMA" id="WDIDEAM"/>
<sequence>MLPAVTTSSPCPPPSFPLPHRRHRRSRHGTERVAPRPTPDHIFHRAFLSAGLGPLIPSISPPRFRAALRVRGTMQASVASEIVKAVHKARNCALYCDYKTALQYYSSIRNEINLHTRSIDDVLCSQWMSLLGELESEAQIIRDTQAELHLFIDPNAAKRREPPDCDENRSSSSAEKAVVPRTGTKKKPRIGASLANSGGSNISVQNAKLYGDKDRFGPAEGPQIPPATRQPARSAASSYAAVSPPFSSSGVGVGRPVAAAPGVGFRQGAGASSGTGAAARGRVKGKSAATRFAGRAGEEELVQLIEADMHVGKLPVTWDDIAGLEEAKRLLEEAVVYPVLMPDYYQGIRRPWKGVLMYGPPGTGKTMLAKAVASECNTTFFNISPATLTSKWRGDSEKLIRVLFEMARHYAPSTIFIDEIDSLCGQRGGGNEHEASRRAKGTLLAQMDGVGVDTDKIVMVLGATNHPWDIDEAMRRRLEKRIYIPLPDAADRVELFKINTKSIKLGSDVDFVKLSQLLEGRHYSGADITNLVRDAAMMTMRRFMKEADKTTLKENAAEIGRQVAEQPINMSDFLAAMKKVPSSINADNIKKFEAWKKEFELNI</sequence>
<feature type="region of interest" description="Disordered" evidence="8">
    <location>
        <begin position="1"/>
        <end position="38"/>
    </location>
</feature>
<accession>E9BK76</accession>
<keyword evidence="5 7" id="KW-0206">Cytoskeleton</keyword>
<evidence type="ECO:0000313" key="11">
    <source>
        <dbReference type="Proteomes" id="UP000008980"/>
    </source>
</evidence>
<dbReference type="InterPro" id="IPR015415">
    <property type="entry name" value="Spast_Vps4_C"/>
</dbReference>
<dbReference type="Gene3D" id="1.10.8.60">
    <property type="match status" value="1"/>
</dbReference>
<evidence type="ECO:0000256" key="8">
    <source>
        <dbReference type="SAM" id="MobiDB-lite"/>
    </source>
</evidence>
<evidence type="ECO:0000256" key="7">
    <source>
        <dbReference type="HAMAP-Rule" id="MF_03023"/>
    </source>
</evidence>
<dbReference type="InterPro" id="IPR048611">
    <property type="entry name" value="KATNA1_MIT"/>
</dbReference>
<keyword evidence="6 7" id="KW-0413">Isomerase</keyword>
<dbReference type="InterPro" id="IPR041569">
    <property type="entry name" value="AAA_lid_3"/>
</dbReference>
<evidence type="ECO:0000256" key="6">
    <source>
        <dbReference type="ARBA" id="ARBA00023235"/>
    </source>
</evidence>
<reference evidence="10 11" key="1">
    <citation type="journal article" date="2011" name="Genome Res.">
        <title>Whole genome sequencing of multiple Leishmania donovani clinical isolates provides insights into population structure and mechanisms of drug resistance.</title>
        <authorList>
            <person name="Downing T."/>
            <person name="Imamura H."/>
            <person name="Decuypere S."/>
            <person name="Clark T.G."/>
            <person name="Coombs G.H."/>
            <person name="Cotton J.A."/>
            <person name="Hilley J.D."/>
            <person name="de Doncker S."/>
            <person name="Maes I."/>
            <person name="Mottram J.C."/>
            <person name="Quail M.A."/>
            <person name="Rijal S."/>
            <person name="Sanders M."/>
            <person name="Schonian G."/>
            <person name="Stark O."/>
            <person name="Sundar S."/>
            <person name="Vanaerschot M."/>
            <person name="Hertz-Fowler C."/>
            <person name="Dujardin J.C."/>
            <person name="Berriman M."/>
        </authorList>
    </citation>
    <scope>NUCLEOTIDE SEQUENCE [LARGE SCALE GENOMIC DNA]</scope>
    <source>
        <strain evidence="10 11">BPK282A1</strain>
    </source>
</reference>
<dbReference type="SUPFAM" id="SSF52540">
    <property type="entry name" value="P-loop containing nucleoside triphosphate hydrolases"/>
    <property type="match status" value="1"/>
</dbReference>
<comment type="subcellular location">
    <subcellularLocation>
        <location evidence="7">Cytoplasm</location>
        <location evidence="7">Cytoskeleton</location>
    </subcellularLocation>
</comment>
<keyword evidence="4 7" id="KW-0067">ATP-binding</keyword>
<dbReference type="PANTHER" id="PTHR23074">
    <property type="entry name" value="AAA DOMAIN-CONTAINING"/>
    <property type="match status" value="1"/>
</dbReference>
<comment type="similarity">
    <text evidence="7">Belongs to the AAA ATPase family. Katanin p60 subunit A1 subfamily.</text>
</comment>
<name>E9BK76_LEIDO</name>
<dbReference type="InterPro" id="IPR003959">
    <property type="entry name" value="ATPase_AAA_core"/>
</dbReference>
<protein>
    <recommendedName>
        <fullName evidence="7">Katanin p60 ATPase-containing subunit A1</fullName>
        <shortName evidence="7">Katanin p60 subunit A1</shortName>
        <ecNumber evidence="7">5.6.1.1</ecNumber>
    </recommendedName>
    <alternativeName>
        <fullName evidence="7">p60 katanin</fullName>
    </alternativeName>
</protein>
<feature type="domain" description="AAA+ ATPase" evidence="9">
    <location>
        <begin position="351"/>
        <end position="488"/>
    </location>
</feature>
<dbReference type="GO" id="GO:0005874">
    <property type="term" value="C:microtubule"/>
    <property type="evidence" value="ECO:0007669"/>
    <property type="project" value="UniProtKB-KW"/>
</dbReference>
<dbReference type="GO" id="GO:0008017">
    <property type="term" value="F:microtubule binding"/>
    <property type="evidence" value="ECO:0007669"/>
    <property type="project" value="UniProtKB-UniRule"/>
</dbReference>
<feature type="region of interest" description="Disordered" evidence="8">
    <location>
        <begin position="212"/>
        <end position="236"/>
    </location>
</feature>
<evidence type="ECO:0000256" key="3">
    <source>
        <dbReference type="ARBA" id="ARBA00022741"/>
    </source>
</evidence>
<dbReference type="GO" id="GO:0005737">
    <property type="term" value="C:cytoplasm"/>
    <property type="evidence" value="ECO:0007669"/>
    <property type="project" value="UniProtKB-UniRule"/>
</dbReference>
<dbReference type="SMART" id="SM00382">
    <property type="entry name" value="AAA"/>
    <property type="match status" value="1"/>
</dbReference>
<dbReference type="InterPro" id="IPR028596">
    <property type="entry name" value="KATNA1"/>
</dbReference>
<reference evidence="11" key="2">
    <citation type="submission" date="2011-02" db="EMBL/GenBank/DDBJ databases">
        <title>Whole genome sequencing of Leishmania donovani clinical lines reveals dynamic variation related to drug resistance.</title>
        <authorList>
            <person name="Downing T."/>
            <person name="Imamura H."/>
            <person name="Sanders M."/>
            <person name="Decuypere S."/>
            <person name="Hertz-Fowler C."/>
            <person name="Clark T.G."/>
            <person name="Rijal S."/>
            <person name="Sundar S."/>
            <person name="Quail M.A."/>
            <person name="De Doncker S."/>
            <person name="Maes I."/>
            <person name="Vanaerschot M."/>
            <person name="Stark O."/>
            <person name="Schonian G."/>
            <person name="Dujardin J.C."/>
            <person name="Berriman M."/>
        </authorList>
    </citation>
    <scope>NUCLEOTIDE SEQUENCE [LARGE SCALE GENOMIC DNA]</scope>
    <source>
        <strain evidence="11">BPK282A1</strain>
    </source>
</reference>
<comment type="catalytic activity">
    <reaction evidence="7">
        <text>n ATP + n H2O + a microtubule = n ADP + n phosphate + (n+1) alpha/beta tubulin heterodimers.</text>
        <dbReference type="EC" id="5.6.1.1"/>
    </reaction>
</comment>
<evidence type="ECO:0000256" key="5">
    <source>
        <dbReference type="ARBA" id="ARBA00023212"/>
    </source>
</evidence>
<dbReference type="Pfam" id="PF17862">
    <property type="entry name" value="AAA_lid_3"/>
    <property type="match status" value="1"/>
</dbReference>
<evidence type="ECO:0000313" key="10">
    <source>
        <dbReference type="EMBL" id="CBZ35443.1"/>
    </source>
</evidence>
<dbReference type="PhylomeDB" id="E9BK76"/>
<dbReference type="Proteomes" id="UP000008980">
    <property type="component" value="Chromosome 28"/>
</dbReference>
<comment type="function">
    <text evidence="7">Severs microtubules in an ATP-dependent manner. Microtubule severing may promote rapid reorganization of cellular microtubule arrays.</text>
</comment>
<feature type="compositionally biased region" description="Basic and acidic residues" evidence="8">
    <location>
        <begin position="28"/>
        <end position="38"/>
    </location>
</feature>
<dbReference type="Pfam" id="PF00004">
    <property type="entry name" value="AAA"/>
    <property type="match status" value="1"/>
</dbReference>
<dbReference type="GO" id="GO:0008568">
    <property type="term" value="F:microtubule severing ATPase activity"/>
    <property type="evidence" value="ECO:0007669"/>
    <property type="project" value="UniProtKB-EC"/>
</dbReference>
<dbReference type="CDD" id="cd21748">
    <property type="entry name" value="Kp60-NTD"/>
    <property type="match status" value="1"/>
</dbReference>
<dbReference type="AlphaFoldDB" id="E9BK76"/>
<dbReference type="GO" id="GO:0016887">
    <property type="term" value="F:ATP hydrolysis activity"/>
    <property type="evidence" value="ECO:0007669"/>
    <property type="project" value="InterPro"/>
</dbReference>
<dbReference type="KEGG" id="ldo:LDBPK_280390"/>
<dbReference type="EMBL" id="FR799615">
    <property type="protein sequence ID" value="CBZ35443.1"/>
    <property type="molecule type" value="Genomic_DNA"/>
</dbReference>
<keyword evidence="2 7" id="KW-0493">Microtubule</keyword>
<dbReference type="RefSeq" id="XP_003862137.1">
    <property type="nucleotide sequence ID" value="XM_003862089.1"/>
</dbReference>
<dbReference type="Pfam" id="PF09336">
    <property type="entry name" value="Vps4_C"/>
    <property type="match status" value="1"/>
</dbReference>
<dbReference type="HAMAP" id="MF_03023">
    <property type="entry name" value="Katanin_p60_A1"/>
    <property type="match status" value="1"/>
</dbReference>
<proteinExistence type="inferred from homology"/>
<dbReference type="VEuPathDB" id="TriTrypDB:LdBPK_280390.1"/>
<dbReference type="PANTHER" id="PTHR23074:SF19">
    <property type="entry name" value="KATANIN P60 ATPASE-CONTAINING SUBUNIT A1"/>
    <property type="match status" value="1"/>
</dbReference>
<dbReference type="InterPro" id="IPR003593">
    <property type="entry name" value="AAA+_ATPase"/>
</dbReference>